<evidence type="ECO:0000256" key="8">
    <source>
        <dbReference type="PROSITE-ProRule" id="PRU00221"/>
    </source>
</evidence>
<dbReference type="InterPro" id="IPR015943">
    <property type="entry name" value="WD40/YVTN_repeat-like_dom_sf"/>
</dbReference>
<evidence type="ECO:0000256" key="7">
    <source>
        <dbReference type="ARBA" id="ARBA00042222"/>
    </source>
</evidence>
<dbReference type="CDD" id="cd00200">
    <property type="entry name" value="WD40"/>
    <property type="match status" value="1"/>
</dbReference>
<evidence type="ECO:0000313" key="9">
    <source>
        <dbReference type="EMBL" id="OQV16573.1"/>
    </source>
</evidence>
<dbReference type="InterPro" id="IPR020472">
    <property type="entry name" value="WD40_PAC1"/>
</dbReference>
<dbReference type="GO" id="GO:0000398">
    <property type="term" value="P:mRNA splicing, via spliceosome"/>
    <property type="evidence" value="ECO:0007669"/>
    <property type="project" value="TreeGrafter"/>
</dbReference>
<evidence type="ECO:0000256" key="4">
    <source>
        <dbReference type="ARBA" id="ARBA00022737"/>
    </source>
</evidence>
<dbReference type="SMART" id="SM00320">
    <property type="entry name" value="WD40"/>
    <property type="match status" value="7"/>
</dbReference>
<comment type="caution">
    <text evidence="9">The sequence shown here is derived from an EMBL/GenBank/DDBJ whole genome shotgun (WGS) entry which is preliminary data.</text>
</comment>
<gene>
    <name evidence="9" type="ORF">BV898_09246</name>
</gene>
<dbReference type="GO" id="GO:0005737">
    <property type="term" value="C:cytoplasm"/>
    <property type="evidence" value="ECO:0007669"/>
    <property type="project" value="UniProtKB-SubCell"/>
</dbReference>
<dbReference type="PROSITE" id="PS50082">
    <property type="entry name" value="WD_REPEATS_2"/>
    <property type="match status" value="3"/>
</dbReference>
<dbReference type="SUPFAM" id="SSF50978">
    <property type="entry name" value="WD40 repeat-like"/>
    <property type="match status" value="1"/>
</dbReference>
<feature type="repeat" description="WD" evidence="8">
    <location>
        <begin position="98"/>
        <end position="139"/>
    </location>
</feature>
<accession>A0A1W0WN77</accession>
<dbReference type="FunFam" id="2.130.10.10:FF:000273">
    <property type="entry name" value="WD repeat domain-containing protein 83"/>
    <property type="match status" value="1"/>
</dbReference>
<dbReference type="GO" id="GO:0071013">
    <property type="term" value="C:catalytic step 2 spliceosome"/>
    <property type="evidence" value="ECO:0007669"/>
    <property type="project" value="TreeGrafter"/>
</dbReference>
<comment type="subcellular location">
    <subcellularLocation>
        <location evidence="1">Cytoplasm</location>
    </subcellularLocation>
</comment>
<dbReference type="Pfam" id="PF00400">
    <property type="entry name" value="WD40"/>
    <property type="match status" value="5"/>
</dbReference>
<dbReference type="AlphaFoldDB" id="A0A1W0WN77"/>
<proteinExistence type="inferred from homology"/>
<comment type="similarity">
    <text evidence="5">Belongs to the WD repeat MORG1 family.</text>
</comment>
<evidence type="ECO:0000256" key="1">
    <source>
        <dbReference type="ARBA" id="ARBA00004496"/>
    </source>
</evidence>
<dbReference type="PRINTS" id="PR00320">
    <property type="entry name" value="GPROTEINBRPT"/>
</dbReference>
<dbReference type="PANTHER" id="PTHR22842">
    <property type="entry name" value="WD40 REPEAT PROTEIN"/>
    <property type="match status" value="1"/>
</dbReference>
<evidence type="ECO:0000256" key="3">
    <source>
        <dbReference type="ARBA" id="ARBA00022574"/>
    </source>
</evidence>
<dbReference type="PROSITE" id="PS50294">
    <property type="entry name" value="WD_REPEATS_REGION"/>
    <property type="match status" value="2"/>
</dbReference>
<keyword evidence="4" id="KW-0677">Repeat</keyword>
<feature type="repeat" description="WD" evidence="8">
    <location>
        <begin position="56"/>
        <end position="97"/>
    </location>
</feature>
<dbReference type="InterPro" id="IPR036322">
    <property type="entry name" value="WD40_repeat_dom_sf"/>
</dbReference>
<evidence type="ECO:0000313" key="10">
    <source>
        <dbReference type="Proteomes" id="UP000192578"/>
    </source>
</evidence>
<dbReference type="EMBL" id="MTYJ01000072">
    <property type="protein sequence ID" value="OQV16573.1"/>
    <property type="molecule type" value="Genomic_DNA"/>
</dbReference>
<evidence type="ECO:0000256" key="2">
    <source>
        <dbReference type="ARBA" id="ARBA00022490"/>
    </source>
</evidence>
<dbReference type="InterPro" id="IPR051980">
    <property type="entry name" value="WD_repeat_MORG1"/>
</dbReference>
<dbReference type="Gene3D" id="2.130.10.10">
    <property type="entry name" value="YVTN repeat-like/Quinoprotein amine dehydrogenase"/>
    <property type="match status" value="1"/>
</dbReference>
<keyword evidence="3 8" id="KW-0853">WD repeat</keyword>
<protein>
    <recommendedName>
        <fullName evidence="6">WD repeat domain-containing protein 83</fullName>
    </recommendedName>
    <alternativeName>
        <fullName evidence="7">Mitogen-activated protein kinase organizer 1</fullName>
    </alternativeName>
</protein>
<evidence type="ECO:0000256" key="6">
    <source>
        <dbReference type="ARBA" id="ARBA00040453"/>
    </source>
</evidence>
<reference evidence="10" key="1">
    <citation type="submission" date="2017-01" db="EMBL/GenBank/DDBJ databases">
        <title>Comparative genomics of anhydrobiosis in the tardigrade Hypsibius dujardini.</title>
        <authorList>
            <person name="Yoshida Y."/>
            <person name="Koutsovoulos G."/>
            <person name="Laetsch D."/>
            <person name="Stevens L."/>
            <person name="Kumar S."/>
            <person name="Horikawa D."/>
            <person name="Ishino K."/>
            <person name="Komine S."/>
            <person name="Tomita M."/>
            <person name="Blaxter M."/>
            <person name="Arakawa K."/>
        </authorList>
    </citation>
    <scope>NUCLEOTIDE SEQUENCE [LARGE SCALE GENOMIC DNA]</scope>
    <source>
        <strain evidence="10">Z151</strain>
    </source>
</reference>
<keyword evidence="10" id="KW-1185">Reference proteome</keyword>
<dbReference type="InterPro" id="IPR019775">
    <property type="entry name" value="WD40_repeat_CS"/>
</dbReference>
<dbReference type="OrthoDB" id="71437at2759"/>
<evidence type="ECO:0000256" key="5">
    <source>
        <dbReference type="ARBA" id="ARBA00038145"/>
    </source>
</evidence>
<name>A0A1W0WN77_HYPEX</name>
<dbReference type="Proteomes" id="UP000192578">
    <property type="component" value="Unassembled WGS sequence"/>
</dbReference>
<dbReference type="PANTHER" id="PTHR22842:SF3">
    <property type="entry name" value="WD REPEAT DOMAIN-CONTAINING PROTEIN 83"/>
    <property type="match status" value="1"/>
</dbReference>
<feature type="repeat" description="WD" evidence="8">
    <location>
        <begin position="243"/>
        <end position="265"/>
    </location>
</feature>
<dbReference type="PROSITE" id="PS00678">
    <property type="entry name" value="WD_REPEATS_1"/>
    <property type="match status" value="3"/>
</dbReference>
<keyword evidence="2" id="KW-0963">Cytoplasm</keyword>
<dbReference type="InterPro" id="IPR001680">
    <property type="entry name" value="WD40_rpt"/>
</dbReference>
<organism evidence="9 10">
    <name type="scientific">Hypsibius exemplaris</name>
    <name type="common">Freshwater tardigrade</name>
    <dbReference type="NCBI Taxonomy" id="2072580"/>
    <lineage>
        <taxon>Eukaryota</taxon>
        <taxon>Metazoa</taxon>
        <taxon>Ecdysozoa</taxon>
        <taxon>Tardigrada</taxon>
        <taxon>Eutardigrada</taxon>
        <taxon>Parachela</taxon>
        <taxon>Hypsibioidea</taxon>
        <taxon>Hypsibiidae</taxon>
        <taxon>Hypsibius</taxon>
    </lineage>
</organism>
<sequence length="304" mass="33386">MAASQLYSPVPKIIDCKQGAIRAAHLNVDGTYCITCGADKSIKLWNPHRELLLKTYAGHGFEVLDARGSTDNAQIASGSVDKTVMLWDVGTGQAQRKFRGHAGRVNCVCFNEESTLVLSGSIDCTVKIWDLKSKKNDPVQTLDEGKDAVMSVVVTNNEVLTGSLDGRVRRYDLRMGKLFQDYIGKQVTSVCFTNDGQCILMSTLENSVLLLDKDSGEMLAEYTGHKNKEFKCDSCLNAKDTHVVSGSEDGKIYLWDLVKAKLVQTLDHGLGSIAITSLSHHPKEPCLVSAAQNKLFIWRGDEVE</sequence>